<evidence type="ECO:0000259" key="2">
    <source>
        <dbReference type="Pfam" id="PF20441"/>
    </source>
</evidence>
<proteinExistence type="predicted"/>
<evidence type="ECO:0000259" key="1">
    <source>
        <dbReference type="Pfam" id="PF03354"/>
    </source>
</evidence>
<feature type="domain" description="Terminase large subunit-like ATPase" evidence="1">
    <location>
        <begin position="88"/>
        <end position="247"/>
    </location>
</feature>
<dbReference type="AlphaFoldDB" id="A0A1U7M6L0"/>
<dbReference type="OrthoDB" id="9760250at2"/>
<dbReference type="Pfam" id="PF20441">
    <property type="entry name" value="TerL_nuclease"/>
    <property type="match status" value="1"/>
</dbReference>
<dbReference type="InterPro" id="IPR005021">
    <property type="entry name" value="Terminase_largesu-like"/>
</dbReference>
<dbReference type="PANTHER" id="PTHR41287">
    <property type="match status" value="1"/>
</dbReference>
<dbReference type="InterPro" id="IPR027417">
    <property type="entry name" value="P-loop_NTPase"/>
</dbReference>
<dbReference type="EMBL" id="LTDM01000015">
    <property type="protein sequence ID" value="OLS02890.1"/>
    <property type="molecule type" value="Genomic_DNA"/>
</dbReference>
<dbReference type="Proteomes" id="UP000186112">
    <property type="component" value="Unassembled WGS sequence"/>
</dbReference>
<evidence type="ECO:0000313" key="4">
    <source>
        <dbReference type="Proteomes" id="UP000186112"/>
    </source>
</evidence>
<sequence length="560" mass="65411">MTLYNSEDLKNKHIREQTQYDLDELIEELKVKWESDKYYYDEEEARKFYTFITKLELDKGVKGQKIQPLRFQFIHTSEILCVKDKENNRRRYREALLDISRKNGKGSLVSWIAVYLYFTDPTFGAEYIIVANDIKQATNLFKTMQLMINNNSTLRKHVKITESKREMFRKSTNSTLRVLANDGANLDSYASYLVILDEIHEYKNNEAYTKLRTGMGLWDDPLLFMTTTASSGEDPHNLEMQMYNYAKDVENGEVEDESFYSAIYEADKECDLMDEEQWYKSNPALSIFRKLKDLKDFMLKASRIKTLEPQARRLYLNQHVALDGEGAIDIKRWEACLQDISLDDLRGMTAYCGLDMAYIQDIIAFVMTFYDEARDKYIVYPLLFTPTETLLERSERDNVRYDMWVRNKQLIGLNGYYVDNEELFNNIDHIINTYQINIAEIAFDRWGSGDVRSRLEKKYTIAPFGQGYKSMSPVIRDLEILLLDGRLIIANNEVLTWMAKNVVATEDAAGNIKYDKSKAKNKIDGIVALLMGLSRTIFNNGEVIFDTEKSTEEYLKKMGW</sequence>
<dbReference type="InterPro" id="IPR046461">
    <property type="entry name" value="TerL_ATPase"/>
</dbReference>
<comment type="caution">
    <text evidence="3">The sequence shown here is derived from an EMBL/GenBank/DDBJ whole genome shotgun (WGS) entry which is preliminary data.</text>
</comment>
<dbReference type="InterPro" id="IPR046462">
    <property type="entry name" value="TerL_nuclease"/>
</dbReference>
<accession>A0A1U7M6L0</accession>
<feature type="domain" description="Terminase large subunit-like endonuclease" evidence="2">
    <location>
        <begin position="253"/>
        <end position="535"/>
    </location>
</feature>
<dbReference type="Gene3D" id="3.30.420.240">
    <property type="match status" value="1"/>
</dbReference>
<dbReference type="Pfam" id="PF03354">
    <property type="entry name" value="TerL_ATPase"/>
    <property type="match status" value="1"/>
</dbReference>
<name>A0A1U7M6L0_TISCR</name>
<keyword evidence="4" id="KW-1185">Reference proteome</keyword>
<organism evidence="3 4">
    <name type="scientific">Tissierella creatinophila DSM 6911</name>
    <dbReference type="NCBI Taxonomy" id="1123403"/>
    <lineage>
        <taxon>Bacteria</taxon>
        <taxon>Bacillati</taxon>
        <taxon>Bacillota</taxon>
        <taxon>Tissierellia</taxon>
        <taxon>Tissierellales</taxon>
        <taxon>Tissierellaceae</taxon>
        <taxon>Tissierella</taxon>
    </lineage>
</organism>
<evidence type="ECO:0000313" key="3">
    <source>
        <dbReference type="EMBL" id="OLS02890.1"/>
    </source>
</evidence>
<protein>
    <submittedName>
        <fullName evidence="3">Phage terminase</fullName>
    </submittedName>
</protein>
<dbReference type="RefSeq" id="WP_084191870.1">
    <property type="nucleotide sequence ID" value="NZ_LTDM01000015.1"/>
</dbReference>
<dbReference type="PANTHER" id="PTHR41287:SF1">
    <property type="entry name" value="PROTEIN YMFN"/>
    <property type="match status" value="1"/>
</dbReference>
<reference evidence="3 4" key="1">
    <citation type="submission" date="2016-02" db="EMBL/GenBank/DDBJ databases">
        <title>Genome sequence of Tissierella creatinophila DSM 6911.</title>
        <authorList>
            <person name="Poehlein A."/>
            <person name="Daniel R."/>
        </authorList>
    </citation>
    <scope>NUCLEOTIDE SEQUENCE [LARGE SCALE GENOMIC DNA]</scope>
    <source>
        <strain evidence="3 4">DSM 6911</strain>
    </source>
</reference>
<dbReference type="GO" id="GO:0004519">
    <property type="term" value="F:endonuclease activity"/>
    <property type="evidence" value="ECO:0007669"/>
    <property type="project" value="InterPro"/>
</dbReference>
<gene>
    <name evidence="3" type="ORF">TICRE_11630</name>
</gene>
<dbReference type="Gene3D" id="3.40.50.300">
    <property type="entry name" value="P-loop containing nucleotide triphosphate hydrolases"/>
    <property type="match status" value="1"/>
</dbReference>